<dbReference type="GO" id="GO:0019901">
    <property type="term" value="F:protein kinase binding"/>
    <property type="evidence" value="ECO:0007669"/>
    <property type="project" value="TreeGrafter"/>
</dbReference>
<comment type="caution">
    <text evidence="4">The sequence shown here is derived from an EMBL/GenBank/DDBJ whole genome shotgun (WGS) entry which is preliminary data.</text>
</comment>
<feature type="domain" description="Scaffolding anchor of CK1" evidence="3">
    <location>
        <begin position="39"/>
        <end position="306"/>
    </location>
</feature>
<dbReference type="InterPro" id="IPR050944">
    <property type="entry name" value="FAM83"/>
</dbReference>
<dbReference type="PANTHER" id="PTHR16181:SF29">
    <property type="entry name" value="PROTEIN FAM83A-RELATED"/>
    <property type="match status" value="1"/>
</dbReference>
<evidence type="ECO:0000256" key="1">
    <source>
        <dbReference type="ARBA" id="ARBA00006937"/>
    </source>
</evidence>
<reference evidence="4" key="1">
    <citation type="submission" date="2023-07" db="EMBL/GenBank/DDBJ databases">
        <title>Chromosome-level Genome Assembly of Striped Snakehead (Channa striata).</title>
        <authorList>
            <person name="Liu H."/>
        </authorList>
    </citation>
    <scope>NUCLEOTIDE SEQUENCE</scope>
    <source>
        <strain evidence="4">Gz</strain>
        <tissue evidence="4">Muscle</tissue>
    </source>
</reference>
<organism evidence="4 5">
    <name type="scientific">Channa striata</name>
    <name type="common">Snakehead murrel</name>
    <name type="synonym">Ophicephalus striatus</name>
    <dbReference type="NCBI Taxonomy" id="64152"/>
    <lineage>
        <taxon>Eukaryota</taxon>
        <taxon>Metazoa</taxon>
        <taxon>Chordata</taxon>
        <taxon>Craniata</taxon>
        <taxon>Vertebrata</taxon>
        <taxon>Euteleostomi</taxon>
        <taxon>Actinopterygii</taxon>
        <taxon>Neopterygii</taxon>
        <taxon>Teleostei</taxon>
        <taxon>Neoteleostei</taxon>
        <taxon>Acanthomorphata</taxon>
        <taxon>Anabantaria</taxon>
        <taxon>Anabantiformes</taxon>
        <taxon>Channoidei</taxon>
        <taxon>Channidae</taxon>
        <taxon>Channa</taxon>
    </lineage>
</organism>
<accession>A0AA88SQ47</accession>
<feature type="region of interest" description="Disordered" evidence="2">
    <location>
        <begin position="564"/>
        <end position="593"/>
    </location>
</feature>
<evidence type="ECO:0000259" key="3">
    <source>
        <dbReference type="Pfam" id="PF07894"/>
    </source>
</evidence>
<evidence type="ECO:0000313" key="5">
    <source>
        <dbReference type="Proteomes" id="UP001187415"/>
    </source>
</evidence>
<feature type="compositionally biased region" description="Polar residues" evidence="2">
    <location>
        <begin position="325"/>
        <end position="346"/>
    </location>
</feature>
<dbReference type="SUPFAM" id="SSF56024">
    <property type="entry name" value="Phospholipase D/nuclease"/>
    <property type="match status" value="1"/>
</dbReference>
<comment type="similarity">
    <text evidence="1">Belongs to the FAM83 family.</text>
</comment>
<dbReference type="EMBL" id="JAUPFM010000008">
    <property type="protein sequence ID" value="KAK2844227.1"/>
    <property type="molecule type" value="Genomic_DNA"/>
</dbReference>
<protein>
    <recommendedName>
        <fullName evidence="3">Scaffolding anchor of CK1 domain-containing protein</fullName>
    </recommendedName>
</protein>
<feature type="compositionally biased region" description="Basic and acidic residues" evidence="2">
    <location>
        <begin position="375"/>
        <end position="385"/>
    </location>
</feature>
<proteinExistence type="inferred from homology"/>
<feature type="region of interest" description="Disordered" evidence="2">
    <location>
        <begin position="476"/>
        <end position="513"/>
    </location>
</feature>
<feature type="region of interest" description="Disordered" evidence="2">
    <location>
        <begin position="325"/>
        <end position="431"/>
    </location>
</feature>
<dbReference type="Gene3D" id="3.30.870.10">
    <property type="entry name" value="Endonuclease Chain A"/>
    <property type="match status" value="1"/>
</dbReference>
<dbReference type="InterPro" id="IPR012461">
    <property type="entry name" value="SACK1"/>
</dbReference>
<keyword evidence="5" id="KW-1185">Reference proteome</keyword>
<dbReference type="Proteomes" id="UP001187415">
    <property type="component" value="Unassembled WGS sequence"/>
</dbReference>
<gene>
    <name evidence="4" type="ORF">Q5P01_010886</name>
</gene>
<evidence type="ECO:0000313" key="4">
    <source>
        <dbReference type="EMBL" id="KAK2844227.1"/>
    </source>
</evidence>
<sequence length="641" mass="70970">MDASSVSVLWYRRSKPLGKVRRRVQDLRIPSSYYNDFLSALDLSHNESARLAVDCLLSRGLEGYREVLNTEGEVDFLSELEKNYILKNGGDGNTDVTGASVEGDKDFETLSAGSWSGASPAVSTDGDSSVADIKWTDSVLDRPGVEIYFQCKSRAVGMKDLVREFIRKAKMALAIVMDSFSDVELLCDLLEASRKRNVSVYLLLDHVNLNLFSRMWQELKLNSKNFPKLLVRSVHGQTYCAKTGRKLTGQIAESFIIADWTEVFTGSYSFSWLSWQVHRSLAILIKGSAITPFHQEFHRLYFSSKPVPGFVTFITVPHFLPLNPTSHTTQNNNSDIFKPNSGQTKTMCHGTWAEDAQNPHTNAKMPLVSSQQGPDLEHNKGDDQHGAGTASQKHTKPPQLYPKPTASPGTQPNVPTEKPKHAADSASSLHDAQRYVESLEKNPSRIQSYSNPRGQTHISNVQSQLDSLTISTKAEMNPGLQKSNPLHVKNPTNGPLRMPSGNGKNPNTPSGQRNYSLNLKANMELPFDNSKLLSPPLLQQTQANMGLHSNVSSRYASGLVLSLGTKRHGQPPPQLHQTTDAPGFKSTLTGPHFRPQLQTESKLFLPGARANLHLQPHTSQQVKPCPKLNWMPQTQLPDPDP</sequence>
<evidence type="ECO:0000256" key="2">
    <source>
        <dbReference type="SAM" id="MobiDB-lite"/>
    </source>
</evidence>
<feature type="compositionally biased region" description="Polar residues" evidence="2">
    <location>
        <begin position="502"/>
        <end position="513"/>
    </location>
</feature>
<dbReference type="Pfam" id="PF07894">
    <property type="entry name" value="SACK1"/>
    <property type="match status" value="1"/>
</dbReference>
<dbReference type="GO" id="GO:0007173">
    <property type="term" value="P:epidermal growth factor receptor signaling pathway"/>
    <property type="evidence" value="ECO:0007669"/>
    <property type="project" value="TreeGrafter"/>
</dbReference>
<feature type="region of interest" description="Disordered" evidence="2">
    <location>
        <begin position="614"/>
        <end position="641"/>
    </location>
</feature>
<feature type="compositionally biased region" description="Polar residues" evidence="2">
    <location>
        <begin position="631"/>
        <end position="641"/>
    </location>
</feature>
<dbReference type="PANTHER" id="PTHR16181">
    <property type="entry name" value="PROTEIN FAM83A-RELATED"/>
    <property type="match status" value="1"/>
</dbReference>
<dbReference type="AlphaFoldDB" id="A0AA88SQ47"/>
<name>A0AA88SQ47_CHASR</name>